<proteinExistence type="predicted"/>
<name>A0A9N9A2H6_FUNMO</name>
<organism evidence="1 2">
    <name type="scientific">Funneliformis mosseae</name>
    <name type="common">Endomycorrhizal fungus</name>
    <name type="synonym">Glomus mosseae</name>
    <dbReference type="NCBI Taxonomy" id="27381"/>
    <lineage>
        <taxon>Eukaryota</taxon>
        <taxon>Fungi</taxon>
        <taxon>Fungi incertae sedis</taxon>
        <taxon>Mucoromycota</taxon>
        <taxon>Glomeromycotina</taxon>
        <taxon>Glomeromycetes</taxon>
        <taxon>Glomerales</taxon>
        <taxon>Glomeraceae</taxon>
        <taxon>Funneliformis</taxon>
    </lineage>
</organism>
<accession>A0A9N9A2H6</accession>
<dbReference type="Proteomes" id="UP000789375">
    <property type="component" value="Unassembled WGS sequence"/>
</dbReference>
<comment type="caution">
    <text evidence="1">The sequence shown here is derived from an EMBL/GenBank/DDBJ whole genome shotgun (WGS) entry which is preliminary data.</text>
</comment>
<gene>
    <name evidence="1" type="ORF">FMOSSE_LOCUS4763</name>
</gene>
<reference evidence="1" key="1">
    <citation type="submission" date="2021-06" db="EMBL/GenBank/DDBJ databases">
        <authorList>
            <person name="Kallberg Y."/>
            <person name="Tangrot J."/>
            <person name="Rosling A."/>
        </authorList>
    </citation>
    <scope>NUCLEOTIDE SEQUENCE</scope>
    <source>
        <strain evidence="1">87-6 pot B 2015</strain>
    </source>
</reference>
<protein>
    <submittedName>
        <fullName evidence="1">11507_t:CDS:1</fullName>
    </submittedName>
</protein>
<dbReference type="AlphaFoldDB" id="A0A9N9A2H6"/>
<sequence>MSVDKMSIKIPSDVNDTFDIFSISNTFDVSSASSYSTSGTPS</sequence>
<evidence type="ECO:0000313" key="2">
    <source>
        <dbReference type="Proteomes" id="UP000789375"/>
    </source>
</evidence>
<evidence type="ECO:0000313" key="1">
    <source>
        <dbReference type="EMBL" id="CAG8515549.1"/>
    </source>
</evidence>
<dbReference type="EMBL" id="CAJVPP010000830">
    <property type="protein sequence ID" value="CAG8515549.1"/>
    <property type="molecule type" value="Genomic_DNA"/>
</dbReference>
<keyword evidence="2" id="KW-1185">Reference proteome</keyword>